<name>A0AAV4TZ84_9ARAC</name>
<sequence>MNGCTLFWHYPPRDRRKGQGCLKTPFESGSAVMNSPLIAFGTVFSKSHSDEICRCSRFGERDLLFFNVGQHCLRNSKSLPLDNAKWAFFFVPLF</sequence>
<protein>
    <submittedName>
        <fullName evidence="1">Uncharacterized protein</fullName>
    </submittedName>
</protein>
<comment type="caution">
    <text evidence="1">The sequence shown here is derived from an EMBL/GenBank/DDBJ whole genome shotgun (WGS) entry which is preliminary data.</text>
</comment>
<dbReference type="Proteomes" id="UP001054837">
    <property type="component" value="Unassembled WGS sequence"/>
</dbReference>
<dbReference type="AlphaFoldDB" id="A0AAV4TZ84"/>
<organism evidence="1 2">
    <name type="scientific">Caerostris darwini</name>
    <dbReference type="NCBI Taxonomy" id="1538125"/>
    <lineage>
        <taxon>Eukaryota</taxon>
        <taxon>Metazoa</taxon>
        <taxon>Ecdysozoa</taxon>
        <taxon>Arthropoda</taxon>
        <taxon>Chelicerata</taxon>
        <taxon>Arachnida</taxon>
        <taxon>Araneae</taxon>
        <taxon>Araneomorphae</taxon>
        <taxon>Entelegynae</taxon>
        <taxon>Araneoidea</taxon>
        <taxon>Araneidae</taxon>
        <taxon>Caerostris</taxon>
    </lineage>
</organism>
<keyword evidence="2" id="KW-1185">Reference proteome</keyword>
<evidence type="ECO:0000313" key="2">
    <source>
        <dbReference type="Proteomes" id="UP001054837"/>
    </source>
</evidence>
<gene>
    <name evidence="1" type="ORF">CDAR_254221</name>
</gene>
<reference evidence="1 2" key="1">
    <citation type="submission" date="2021-06" db="EMBL/GenBank/DDBJ databases">
        <title>Caerostris darwini draft genome.</title>
        <authorList>
            <person name="Kono N."/>
            <person name="Arakawa K."/>
        </authorList>
    </citation>
    <scope>NUCLEOTIDE SEQUENCE [LARGE SCALE GENOMIC DNA]</scope>
</reference>
<dbReference type="EMBL" id="BPLQ01010388">
    <property type="protein sequence ID" value="GIY50472.1"/>
    <property type="molecule type" value="Genomic_DNA"/>
</dbReference>
<accession>A0AAV4TZ84</accession>
<evidence type="ECO:0000313" key="1">
    <source>
        <dbReference type="EMBL" id="GIY50472.1"/>
    </source>
</evidence>
<proteinExistence type="predicted"/>